<sequence length="64" mass="7211">MIGKQIKLYDIYNLPHGTQVTIAINKNAFMPAVSFGDKFGLRSGEFKTAKDIEDNGWETFLGWS</sequence>
<reference evidence="1 2" key="1">
    <citation type="submission" date="2007-04" db="EMBL/GenBank/DDBJ databases">
        <authorList>
            <person name="Fulton L."/>
            <person name="Clifton S."/>
            <person name="Fulton B."/>
            <person name="Xu J."/>
            <person name="Minx P."/>
            <person name="Pepin K.H."/>
            <person name="Johnson M."/>
            <person name="Thiruvilangam P."/>
            <person name="Bhonagiri V."/>
            <person name="Nash W.E."/>
            <person name="Mardis E.R."/>
            <person name="Wilson R.K."/>
        </authorList>
    </citation>
    <scope>NUCLEOTIDE SEQUENCE [LARGE SCALE GENOMIC DNA]</scope>
    <source>
        <strain evidence="1 2">ATCC 29149</strain>
    </source>
</reference>
<evidence type="ECO:0000313" key="2">
    <source>
        <dbReference type="Proteomes" id="UP000004410"/>
    </source>
</evidence>
<protein>
    <submittedName>
        <fullName evidence="1">Uncharacterized protein</fullName>
    </submittedName>
</protein>
<proteinExistence type="predicted"/>
<dbReference type="GeneID" id="57432470"/>
<dbReference type="EMBL" id="AAYG02000001">
    <property type="protein sequence ID" value="EDN79538.1"/>
    <property type="molecule type" value="Genomic_DNA"/>
</dbReference>
<accession>A7AXN7</accession>
<dbReference type="AlphaFoldDB" id="A7AXN7"/>
<dbReference type="PaxDb" id="411470-RUMGNA_00049"/>
<gene>
    <name evidence="1" type="ORF">RUMGNA_00049</name>
</gene>
<dbReference type="Proteomes" id="UP000004410">
    <property type="component" value="Unassembled WGS sequence"/>
</dbReference>
<dbReference type="RefSeq" id="WP_004840036.1">
    <property type="nucleotide sequence ID" value="NZ_AAYG02000001.1"/>
</dbReference>
<comment type="caution">
    <text evidence="1">The sequence shown here is derived from an EMBL/GenBank/DDBJ whole genome shotgun (WGS) entry which is preliminary data.</text>
</comment>
<evidence type="ECO:0000313" key="1">
    <source>
        <dbReference type="EMBL" id="EDN79538.1"/>
    </source>
</evidence>
<organism evidence="1 2">
    <name type="scientific">Mediterraneibacter gnavus (strain ATCC 29149 / DSM 114966 / JCM 6515 / VPI C7-9)</name>
    <name type="common">Ruminococcus gnavus</name>
    <dbReference type="NCBI Taxonomy" id="411470"/>
    <lineage>
        <taxon>Bacteria</taxon>
        <taxon>Bacillati</taxon>
        <taxon>Bacillota</taxon>
        <taxon>Clostridia</taxon>
        <taxon>Lachnospirales</taxon>
        <taxon>Lachnospiraceae</taxon>
        <taxon>Mediterraneibacter</taxon>
    </lineage>
</organism>
<reference evidence="1 2" key="2">
    <citation type="submission" date="2007-06" db="EMBL/GenBank/DDBJ databases">
        <title>Draft genome sequence of Ruminococcus gnavus (ATCC 29149).</title>
        <authorList>
            <person name="Sudarsanam P."/>
            <person name="Ley R."/>
            <person name="Guruge J."/>
            <person name="Turnbaugh P.J."/>
            <person name="Mahowald M."/>
            <person name="Liep D."/>
            <person name="Gordon J."/>
        </authorList>
    </citation>
    <scope>NUCLEOTIDE SEQUENCE [LARGE SCALE GENOMIC DNA]</scope>
    <source>
        <strain evidence="1 2">ATCC 29149</strain>
    </source>
</reference>
<name>A7AXN7_MEDG7</name>